<evidence type="ECO:0000259" key="1">
    <source>
        <dbReference type="PROSITE" id="PS50164"/>
    </source>
</evidence>
<evidence type="ECO:0000313" key="3">
    <source>
        <dbReference type="Proteomes" id="UP000317010"/>
    </source>
</evidence>
<dbReference type="Gene3D" id="2.180.10.10">
    <property type="entry name" value="RHS repeat-associated core"/>
    <property type="match status" value="1"/>
</dbReference>
<comment type="caution">
    <text evidence="2">The sequence shown here is derived from an EMBL/GenBank/DDBJ whole genome shotgun (WGS) entry which is preliminary data.</text>
</comment>
<dbReference type="Proteomes" id="UP000317010">
    <property type="component" value="Unassembled WGS sequence"/>
</dbReference>
<dbReference type="NCBIfam" id="TIGR03696">
    <property type="entry name" value="Rhs_assc_core"/>
    <property type="match status" value="1"/>
</dbReference>
<sequence>SYYYDAAGQKLRNIGSDGYWDYDSGIVYFGATATNEAIQFIQTEEGRAVPAGSNWNYEYNLKDHLGNVRLSFDKDPNADTARRIQEDEYYAFGLRNPVYSLSNNNRYLYNGKEVQTDLANQYDYGARFYDPVIGRWNSVDPLAELSRRWSPYNYVKDNPIRYIDPDGMLEYGHTQTDWQREIQEHSHVIAGRAGGSNNGSTPPDWVMNNTTHQVRDDPNVHKASDTKPGETYIGKTGSYVATNGAGVDLKADGSWRWSSMNVGDPSTVFHGFDTAGLSGLADMLEFVAYGMIPGAGATMEAVAEETGSHSVYQGLDAATGEVKYVGITSREVTTRWAEHIAAGGEKSLLRFETVEGATGLTRQQARIWEQNLINSHGLDNLLNKINSIAPKNWSTFGIQ</sequence>
<dbReference type="InterPro" id="IPR050708">
    <property type="entry name" value="T6SS_VgrG/RHS"/>
</dbReference>
<dbReference type="AlphaFoldDB" id="A0A562TYD5"/>
<keyword evidence="3" id="KW-1185">Reference proteome</keyword>
<feature type="domain" description="GIY-YIG" evidence="1">
    <location>
        <begin position="307"/>
        <end position="384"/>
    </location>
</feature>
<dbReference type="RefSeq" id="WP_144913441.1">
    <property type="nucleotide sequence ID" value="NZ_VLLI01000008.1"/>
</dbReference>
<dbReference type="PANTHER" id="PTHR32305">
    <property type="match status" value="1"/>
</dbReference>
<dbReference type="EMBL" id="VLLI01000008">
    <property type="protein sequence ID" value="TWI98619.1"/>
    <property type="molecule type" value="Genomic_DNA"/>
</dbReference>
<organism evidence="2 3">
    <name type="scientific">Mucilaginibacter frigoritolerans</name>
    <dbReference type="NCBI Taxonomy" id="652788"/>
    <lineage>
        <taxon>Bacteria</taxon>
        <taxon>Pseudomonadati</taxon>
        <taxon>Bacteroidota</taxon>
        <taxon>Sphingobacteriia</taxon>
        <taxon>Sphingobacteriales</taxon>
        <taxon>Sphingobacteriaceae</taxon>
        <taxon>Mucilaginibacter</taxon>
    </lineage>
</organism>
<dbReference type="InterPro" id="IPR000305">
    <property type="entry name" value="GIY-YIG_endonuc"/>
</dbReference>
<accession>A0A562TYD5</accession>
<dbReference type="InterPro" id="IPR022385">
    <property type="entry name" value="Rhs_assc_core"/>
</dbReference>
<reference evidence="2 3" key="1">
    <citation type="submission" date="2019-07" db="EMBL/GenBank/DDBJ databases">
        <title>Genomic Encyclopedia of Archaeal and Bacterial Type Strains, Phase II (KMG-II): from individual species to whole genera.</title>
        <authorList>
            <person name="Goeker M."/>
        </authorList>
    </citation>
    <scope>NUCLEOTIDE SEQUENCE [LARGE SCALE GENOMIC DNA]</scope>
    <source>
        <strain evidence="2 3">ATCC BAA-1854</strain>
    </source>
</reference>
<feature type="non-terminal residue" evidence="2">
    <location>
        <position position="1"/>
    </location>
</feature>
<dbReference type="PROSITE" id="PS50164">
    <property type="entry name" value="GIY_YIG"/>
    <property type="match status" value="1"/>
</dbReference>
<gene>
    <name evidence="2" type="ORF">JN11_02807</name>
</gene>
<dbReference type="PANTHER" id="PTHR32305:SF15">
    <property type="entry name" value="PROTEIN RHSA-RELATED"/>
    <property type="match status" value="1"/>
</dbReference>
<evidence type="ECO:0000313" key="2">
    <source>
        <dbReference type="EMBL" id="TWI98619.1"/>
    </source>
</evidence>
<dbReference type="OrthoDB" id="1191296at2"/>
<name>A0A562TYD5_9SPHI</name>
<protein>
    <submittedName>
        <fullName evidence="2">RHS repeat-associated protein</fullName>
    </submittedName>
</protein>
<proteinExistence type="predicted"/>